<evidence type="ECO:0000313" key="2">
    <source>
        <dbReference type="EMBL" id="MBJ6750005.1"/>
    </source>
</evidence>
<keyword evidence="3" id="KW-1185">Reference proteome</keyword>
<accession>A0ABS0YCI8</accession>
<name>A0ABS0YCI8_9BACT</name>
<evidence type="ECO:0008006" key="4">
    <source>
        <dbReference type="Google" id="ProtNLM"/>
    </source>
</evidence>
<comment type="caution">
    <text evidence="2">The sequence shown here is derived from an EMBL/GenBank/DDBJ whole genome shotgun (WGS) entry which is preliminary data.</text>
</comment>
<gene>
    <name evidence="2" type="ORF">JFN91_07240</name>
</gene>
<feature type="chain" id="PRO_5045204563" description="Lipoprotein" evidence="1">
    <location>
        <begin position="22"/>
        <end position="193"/>
    </location>
</feature>
<evidence type="ECO:0000313" key="3">
    <source>
        <dbReference type="Proteomes" id="UP000614714"/>
    </source>
</evidence>
<reference evidence="2 3" key="1">
    <citation type="submission" date="2020-12" db="EMBL/GenBank/DDBJ databases">
        <title>Geomonas sp. Red421, isolated from paddy soil.</title>
        <authorList>
            <person name="Xu Z."/>
            <person name="Zhang Z."/>
            <person name="Masuda Y."/>
            <person name="Itoh H."/>
            <person name="Senoo K."/>
        </authorList>
    </citation>
    <scope>NUCLEOTIDE SEQUENCE [LARGE SCALE GENOMIC DNA]</scope>
    <source>
        <strain evidence="2 3">Red421</strain>
    </source>
</reference>
<dbReference type="Proteomes" id="UP000614714">
    <property type="component" value="Unassembled WGS sequence"/>
</dbReference>
<dbReference type="RefSeq" id="WP_199388543.1">
    <property type="nucleotide sequence ID" value="NZ_JAEMHL010000003.1"/>
</dbReference>
<feature type="signal peptide" evidence="1">
    <location>
        <begin position="1"/>
        <end position="21"/>
    </location>
</feature>
<proteinExistence type="predicted"/>
<protein>
    <recommendedName>
        <fullName evidence="4">Lipoprotein</fullName>
    </recommendedName>
</protein>
<keyword evidence="1" id="KW-0732">Signal</keyword>
<evidence type="ECO:0000256" key="1">
    <source>
        <dbReference type="SAM" id="SignalP"/>
    </source>
</evidence>
<sequence length="193" mass="21293">MSSPKPVRMLSCLAFTSAVLAGCFEHLDIGGLGKYGAARWVRYRPAREAQQPQEKSVLDAARDYCTIAAEGVDVMYVKSDAGCQQVAVVERVRDGSDWSAPRRVVRYWVEKGKIAGMCSETVEVFPDIQFERAVITTAQKAGTLDPVTLYDGGDLQVSMSSRRLDGCTVLVMIYDKDFSSREPLAVKVVNFCH</sequence>
<organism evidence="2 3">
    <name type="scientific">Geomonas anaerohicana</name>
    <dbReference type="NCBI Taxonomy" id="2798583"/>
    <lineage>
        <taxon>Bacteria</taxon>
        <taxon>Pseudomonadati</taxon>
        <taxon>Thermodesulfobacteriota</taxon>
        <taxon>Desulfuromonadia</taxon>
        <taxon>Geobacterales</taxon>
        <taxon>Geobacteraceae</taxon>
        <taxon>Geomonas</taxon>
    </lineage>
</organism>
<dbReference type="EMBL" id="JAEMHL010000003">
    <property type="protein sequence ID" value="MBJ6750005.1"/>
    <property type="molecule type" value="Genomic_DNA"/>
</dbReference>
<dbReference type="PROSITE" id="PS51257">
    <property type="entry name" value="PROKAR_LIPOPROTEIN"/>
    <property type="match status" value="1"/>
</dbReference>